<name>A0A2N5GK38_9BACI</name>
<sequence>MKKRLVVMSFSFASIFLAGSYHYSAENGSTRTDSYETRVMADTNSTHSLIKSQQKDYSARFFQDGVNNQPGEVNSSELTDDNKSSVAKPDAINNINVNEEKAPAVVNTSTETVKDTVYVETEIRKLIDSSHYHLSKGGIIGLFGVDYVELEGAMNGNKLWNFSIGAVEGYEYTLDGDAVDVEALMTDRVKFIIVFHFSDDADSVSYISGYYKDKYGVFHEYGVFPDGSFKDLSEHGSYLVNAGGGIEQTGY</sequence>
<proteinExistence type="predicted"/>
<dbReference type="RefSeq" id="WP_101578017.1">
    <property type="nucleotide sequence ID" value="NZ_PGVA01000031.1"/>
</dbReference>
<dbReference type="AlphaFoldDB" id="A0A2N5GK38"/>
<evidence type="ECO:0000313" key="5">
    <source>
        <dbReference type="Proteomes" id="UP000235114"/>
    </source>
</evidence>
<protein>
    <submittedName>
        <fullName evidence="2">Uncharacterized protein</fullName>
    </submittedName>
</protein>
<keyword evidence="5" id="KW-1185">Reference proteome</keyword>
<evidence type="ECO:0000313" key="3">
    <source>
        <dbReference type="EMBL" id="PLR96713.1"/>
    </source>
</evidence>
<evidence type="ECO:0000313" key="2">
    <source>
        <dbReference type="EMBL" id="PLR81767.1"/>
    </source>
</evidence>
<evidence type="ECO:0000256" key="1">
    <source>
        <dbReference type="SAM" id="SignalP"/>
    </source>
</evidence>
<dbReference type="Proteomes" id="UP000234951">
    <property type="component" value="Unassembled WGS sequence"/>
</dbReference>
<comment type="caution">
    <text evidence="2">The sequence shown here is derived from an EMBL/GenBank/DDBJ whole genome shotgun (WGS) entry which is preliminary data.</text>
</comment>
<dbReference type="EMBL" id="PGVA01000031">
    <property type="protein sequence ID" value="PLR81767.1"/>
    <property type="molecule type" value="Genomic_DNA"/>
</dbReference>
<feature type="signal peptide" evidence="1">
    <location>
        <begin position="1"/>
        <end position="18"/>
    </location>
</feature>
<reference evidence="3 5" key="2">
    <citation type="submission" date="2017-12" db="EMBL/GenBank/DDBJ databases">
        <title>Comparative Functional Genomics of Dry Heat Resistant strains isolated from the Viking Spacecraft.</title>
        <authorList>
            <person name="Seuylemezian A."/>
            <person name="Cooper K."/>
            <person name="Vaishampayan P."/>
        </authorList>
    </citation>
    <scope>NUCLEOTIDE SEQUENCE [LARGE SCALE GENOMIC DNA]</scope>
    <source>
        <strain evidence="3 5">ATCC 29669</strain>
    </source>
</reference>
<reference evidence="2 4" key="1">
    <citation type="submission" date="2017-11" db="EMBL/GenBank/DDBJ databases">
        <title>Comparitive Functional Genomics of Dry Heat Resistant strains isolated from the Viking Spacecraft.</title>
        <authorList>
            <person name="Seuylemezian A."/>
            <person name="Cooper K."/>
            <person name="Vaishampayan P."/>
        </authorList>
    </citation>
    <scope>NUCLEOTIDE SEQUENCE [LARGE SCALE GENOMIC DNA]</scope>
    <source>
        <strain evidence="2 4">M4.6</strain>
    </source>
</reference>
<organism evidence="2 4">
    <name type="scientific">Bacillus canaveralius</name>
    <dbReference type="NCBI Taxonomy" id="1403243"/>
    <lineage>
        <taxon>Bacteria</taxon>
        <taxon>Bacillati</taxon>
        <taxon>Bacillota</taxon>
        <taxon>Bacilli</taxon>
        <taxon>Bacillales</taxon>
        <taxon>Bacillaceae</taxon>
        <taxon>Bacillus</taxon>
    </lineage>
</organism>
<accession>A0A2N5GK38</accession>
<dbReference type="OrthoDB" id="2735730at2"/>
<evidence type="ECO:0000313" key="4">
    <source>
        <dbReference type="Proteomes" id="UP000234951"/>
    </source>
</evidence>
<dbReference type="Proteomes" id="UP000235114">
    <property type="component" value="Unassembled WGS sequence"/>
</dbReference>
<dbReference type="EMBL" id="PGVD01000029">
    <property type="protein sequence ID" value="PLR96713.1"/>
    <property type="molecule type" value="Genomic_DNA"/>
</dbReference>
<feature type="chain" id="PRO_5039465697" evidence="1">
    <location>
        <begin position="19"/>
        <end position="251"/>
    </location>
</feature>
<keyword evidence="1" id="KW-0732">Signal</keyword>
<gene>
    <name evidence="2" type="ORF">CU635_14110</name>
    <name evidence="3" type="ORF">CVD25_11390</name>
</gene>